<dbReference type="RefSeq" id="WP_013709080.1">
    <property type="nucleotide sequence ID" value="NC_015389.1"/>
</dbReference>
<organism evidence="2 3">
    <name type="scientific">Coriobacterium glomerans (strain ATCC 49209 / DSM 20642 / JCM 10262 / PW2)</name>
    <dbReference type="NCBI Taxonomy" id="700015"/>
    <lineage>
        <taxon>Bacteria</taxon>
        <taxon>Bacillati</taxon>
        <taxon>Actinomycetota</taxon>
        <taxon>Coriobacteriia</taxon>
        <taxon>Coriobacteriales</taxon>
        <taxon>Coriobacteriaceae</taxon>
        <taxon>Coriobacterium</taxon>
    </lineage>
</organism>
<dbReference type="STRING" id="700015.Corgl_1235"/>
<dbReference type="InterPro" id="IPR010982">
    <property type="entry name" value="Lambda_DNA-bd_dom_sf"/>
</dbReference>
<proteinExistence type="predicted"/>
<dbReference type="PROSITE" id="PS50943">
    <property type="entry name" value="HTH_CROC1"/>
    <property type="match status" value="1"/>
</dbReference>
<evidence type="ECO:0000259" key="1">
    <source>
        <dbReference type="PROSITE" id="PS50943"/>
    </source>
</evidence>
<sequence>MNREKVGRRIFIWLMNADMTQNDLAVRLSVSPAKVRDWICGTCSISFDHAEQICSLFGKTLDELAGRKSI</sequence>
<dbReference type="KEGG" id="cgo:Corgl_1235"/>
<reference evidence="3" key="1">
    <citation type="journal article" date="2013" name="Stand. Genomic Sci.">
        <title>Complete genome sequence of Coriobacterium glomerans type strain (PW2(T)) from the midgut of Pyrrhocoris apterus L. (red soldier bug).</title>
        <authorList>
            <person name="Stackebrandt E."/>
            <person name="Zeytun A."/>
            <person name="Lapidus A."/>
            <person name="Nolan M."/>
            <person name="Lucas S."/>
            <person name="Hammon N."/>
            <person name="Deshpande S."/>
            <person name="Cheng J.F."/>
            <person name="Tapia R."/>
            <person name="Goodwin L.A."/>
            <person name="Pitluck S."/>
            <person name="Liolios K."/>
            <person name="Pagani I."/>
            <person name="Ivanova N."/>
            <person name="Mavromatis K."/>
            <person name="Mikhailova N."/>
            <person name="Huntemann M."/>
            <person name="Pati A."/>
            <person name="Chen A."/>
            <person name="Palaniappan K."/>
            <person name="Chang Y.J."/>
            <person name="Land M."/>
            <person name="Hauser L."/>
            <person name="Rohde M."/>
            <person name="Pukall R."/>
            <person name="Goker M."/>
            <person name="Detter J.C."/>
            <person name="Woyke T."/>
            <person name="Bristow J."/>
            <person name="Eisen J.A."/>
            <person name="Markowitz V."/>
            <person name="Hugenholtz P."/>
            <person name="Kyrpides N.C."/>
            <person name="Klenk H.P."/>
        </authorList>
    </citation>
    <scope>NUCLEOTIDE SEQUENCE</scope>
    <source>
        <strain evidence="3">ATCC 49209 / DSM 20642 / JCM 10262 / PW2</strain>
    </source>
</reference>
<accession>F2N8F4</accession>
<dbReference type="GO" id="GO:0003677">
    <property type="term" value="F:DNA binding"/>
    <property type="evidence" value="ECO:0007669"/>
    <property type="project" value="InterPro"/>
</dbReference>
<dbReference type="CDD" id="cd00093">
    <property type="entry name" value="HTH_XRE"/>
    <property type="match status" value="1"/>
</dbReference>
<dbReference type="SUPFAM" id="SSF47413">
    <property type="entry name" value="lambda repressor-like DNA-binding domains"/>
    <property type="match status" value="1"/>
</dbReference>
<dbReference type="Pfam" id="PF01381">
    <property type="entry name" value="HTH_3"/>
    <property type="match status" value="1"/>
</dbReference>
<dbReference type="EMBL" id="CP002628">
    <property type="protein sequence ID" value="AEB07337.1"/>
    <property type="molecule type" value="Genomic_DNA"/>
</dbReference>
<dbReference type="AlphaFoldDB" id="F2N8F4"/>
<keyword evidence="3" id="KW-1185">Reference proteome</keyword>
<protein>
    <submittedName>
        <fullName evidence="2">Helix-turn-helix domain protein</fullName>
    </submittedName>
</protein>
<evidence type="ECO:0000313" key="2">
    <source>
        <dbReference type="EMBL" id="AEB07337.1"/>
    </source>
</evidence>
<evidence type="ECO:0000313" key="3">
    <source>
        <dbReference type="Proteomes" id="UP000006851"/>
    </source>
</evidence>
<name>F2N8F4_CORGP</name>
<dbReference type="HOGENOM" id="CLU_2750934_0_0_11"/>
<dbReference type="Proteomes" id="UP000006851">
    <property type="component" value="Chromosome"/>
</dbReference>
<dbReference type="eggNOG" id="COG1396">
    <property type="taxonomic scope" value="Bacteria"/>
</dbReference>
<dbReference type="InterPro" id="IPR001387">
    <property type="entry name" value="Cro/C1-type_HTH"/>
</dbReference>
<feature type="domain" description="HTH cro/C1-type" evidence="1">
    <location>
        <begin position="17"/>
        <end position="64"/>
    </location>
</feature>
<dbReference type="Gene3D" id="1.10.260.40">
    <property type="entry name" value="lambda repressor-like DNA-binding domains"/>
    <property type="match status" value="1"/>
</dbReference>
<dbReference type="SMART" id="SM00530">
    <property type="entry name" value="HTH_XRE"/>
    <property type="match status" value="1"/>
</dbReference>
<gene>
    <name evidence="2" type="ordered locus">Corgl_1235</name>
</gene>